<proteinExistence type="inferred from homology"/>
<dbReference type="CDD" id="cd18787">
    <property type="entry name" value="SF2_C_DEAD"/>
    <property type="match status" value="1"/>
</dbReference>
<keyword evidence="3" id="KW-0547">Nucleotide-binding</keyword>
<reference evidence="13" key="1">
    <citation type="submission" date="2023-03" db="EMBL/GenBank/DDBJ databases">
        <title>Mating type loci evolution in Malassezia.</title>
        <authorList>
            <person name="Coelho M.A."/>
        </authorList>
    </citation>
    <scope>NUCLEOTIDE SEQUENCE</scope>
    <source>
        <strain evidence="13">CBS 9431</strain>
    </source>
</reference>
<accession>A0AAF0F6J6</accession>
<feature type="domain" description="Helicase ATP-binding" evidence="11">
    <location>
        <begin position="42"/>
        <end position="227"/>
    </location>
</feature>
<keyword evidence="14" id="KW-1185">Reference proteome</keyword>
<dbReference type="PROSITE" id="PS51194">
    <property type="entry name" value="HELICASE_CTER"/>
    <property type="match status" value="1"/>
</dbReference>
<dbReference type="AlphaFoldDB" id="A0AAF0F6J6"/>
<dbReference type="GeneID" id="85227491"/>
<name>A0AAF0F6J6_9BASI</name>
<dbReference type="GO" id="GO:0003723">
    <property type="term" value="F:RNA binding"/>
    <property type="evidence" value="ECO:0007669"/>
    <property type="project" value="UniProtKB-KW"/>
</dbReference>
<organism evidence="13 14">
    <name type="scientific">Malassezia japonica</name>
    <dbReference type="NCBI Taxonomy" id="223818"/>
    <lineage>
        <taxon>Eukaryota</taxon>
        <taxon>Fungi</taxon>
        <taxon>Dikarya</taxon>
        <taxon>Basidiomycota</taxon>
        <taxon>Ustilaginomycotina</taxon>
        <taxon>Malasseziomycetes</taxon>
        <taxon>Malasseziales</taxon>
        <taxon>Malasseziaceae</taxon>
        <taxon>Malassezia</taxon>
    </lineage>
</organism>
<dbReference type="GO" id="GO:0005829">
    <property type="term" value="C:cytosol"/>
    <property type="evidence" value="ECO:0007669"/>
    <property type="project" value="TreeGrafter"/>
</dbReference>
<evidence type="ECO:0000256" key="9">
    <source>
        <dbReference type="ARBA" id="ARBA00047984"/>
    </source>
</evidence>
<dbReference type="RefSeq" id="XP_060123746.1">
    <property type="nucleotide sequence ID" value="XM_060267763.1"/>
</dbReference>
<evidence type="ECO:0000256" key="8">
    <source>
        <dbReference type="ARBA" id="ARBA00038041"/>
    </source>
</evidence>
<dbReference type="SUPFAM" id="SSF52540">
    <property type="entry name" value="P-loop containing nucleoside triphosphate hydrolases"/>
    <property type="match status" value="1"/>
</dbReference>
<dbReference type="InterPro" id="IPR050079">
    <property type="entry name" value="DEAD_box_RNA_helicase"/>
</dbReference>
<dbReference type="InterPro" id="IPR027417">
    <property type="entry name" value="P-loop_NTPase"/>
</dbReference>
<dbReference type="PANTHER" id="PTHR47959:SF21">
    <property type="entry name" value="DEAD-BOX HELICASE 56"/>
    <property type="match status" value="1"/>
</dbReference>
<keyword evidence="6" id="KW-0067">ATP-binding</keyword>
<comment type="function">
    <text evidence="1">ATP-binding RNA helicase involved in the biogenesis of 60S ribosomal subunits and is required for the normal formation of 25S and 5.8S rRNAs.</text>
</comment>
<dbReference type="GO" id="GO:0005524">
    <property type="term" value="F:ATP binding"/>
    <property type="evidence" value="ECO:0007669"/>
    <property type="project" value="UniProtKB-KW"/>
</dbReference>
<dbReference type="Gene3D" id="3.40.50.300">
    <property type="entry name" value="P-loop containing nucleotide triphosphate hydrolases"/>
    <property type="match status" value="2"/>
</dbReference>
<dbReference type="SMART" id="SM00490">
    <property type="entry name" value="HELICc"/>
    <property type="match status" value="1"/>
</dbReference>
<feature type="compositionally biased region" description="Basic residues" evidence="10">
    <location>
        <begin position="542"/>
        <end position="556"/>
    </location>
</feature>
<feature type="region of interest" description="Disordered" evidence="10">
    <location>
        <begin position="516"/>
        <end position="579"/>
    </location>
</feature>
<comment type="similarity">
    <text evidence="8">Belongs to the DEAD box helicase family. DDX56/DBP9 subfamily.</text>
</comment>
<dbReference type="Pfam" id="PF00271">
    <property type="entry name" value="Helicase_C"/>
    <property type="match status" value="1"/>
</dbReference>
<evidence type="ECO:0000256" key="10">
    <source>
        <dbReference type="SAM" id="MobiDB-lite"/>
    </source>
</evidence>
<dbReference type="InterPro" id="IPR019384">
    <property type="entry name" value="FHIP"/>
</dbReference>
<evidence type="ECO:0000256" key="3">
    <source>
        <dbReference type="ARBA" id="ARBA00022741"/>
    </source>
</evidence>
<evidence type="ECO:0000313" key="14">
    <source>
        <dbReference type="Proteomes" id="UP001217754"/>
    </source>
</evidence>
<sequence length="1217" mass="134915">MSKKEADGFGSFSHLLDARLLRALAKLGYGTPTPVQRQSIEQSLGGNARDILARARTGSGKTLAYALPVVQKILTAKETIPKSSESYAGTRALILVPTRELAEQANRQLSEILVYCRDEVQVANIARSVSSAVQKLLLSEKPDIVVATPSRALTCLQSRDLVLSSSLESLVIDEADLIFSYGHDAEVKTILGEGFLSRNFQTFLMSATLSDDIETLRGLVLKNPAVLRLENDTSLAQNLLQYYVETSEEDKFLLVYVILKLRLIRGKCLLFVNDIDRCFRLKLFLEQFGLRTCVLNEELPVNSRFHIVEEFNKGKYDYIIATDANTQEEASTSKKSEYGVSRGIDFVAVACVINFDLPTSTRAYTHRIGRTARAGNTGTALSFVVPADEFGKKKGISCPTCRHDPSVWKKIVRDQQKSGSVGADGIQLWKYDKKQVDAFRYRMEDALRSVTKVAIKEARIQEIKTEILNSKALKAHFEENPKDLEYLRHDRALHPARVQQHMRHIPSYLRPRIAAIPGANQPQSERSVGYVPKNKGKEGRAKGGRARKDPKRKPTKKKSDPLRTFSSRPERPASAARDAGLLASCREQWDTIRSYLESPDQRALQGGLANTGIPACMDQLVHVLLQEDAEMHEQAVGMCMEYVLENDVLGGLLGLCIADEPQGVKREMIRMFGRLVHGMQTGFLAHQGVIRAIAQLLHHCIRLDQRASSDTPDEHGDADEALLDLVCDVAEKLTAQPSILRLFVELGAAYTAGRESDPFLLFSYLVQHLHHTGDRGFRVRTATLDLLRTMLAYDAEDALLQYTAKSHCAEALSASTAAAYGLLPMHVDAGDGQSGDPFTSVRAHRWHDLAASWATTDFAPEVCTWMDLLWLSQQTIAECSAHARSAEGGKADQLEQLRVDILQQFRTTFLENVVYPSVQGCSVNDGSAAAVLLYHALLFSVLDPCASLSRIATTQVLDDRSLSAVVAECIALPGNEHASLRILALRLASLYSRRVSLRDAALGTLPSSAPRDMHPAAPFVAMVQSIQTPRSGASLPERFLQHLAEVEQTMRMDPDYAYADRISFGEDDQETLHPMRHTRILREPVDVKEHFVTPLLTMLCRFLASPLDMNVELTRTLATLCRSPYVALEGFAYLHDGPPPPLTYVLFMLVLQTQAYAAKHISVSVHPCTVPDLIPAPQSACKIPLLCVIDNILLLEEFLVELAAIAQLRRAWDIEAP</sequence>
<keyword evidence="4 13" id="KW-0378">Hydrolase</keyword>
<evidence type="ECO:0000259" key="11">
    <source>
        <dbReference type="PROSITE" id="PS51192"/>
    </source>
</evidence>
<protein>
    <recommendedName>
        <fullName evidence="2">RNA helicase</fullName>
        <ecNumber evidence="2">3.6.4.13</ecNumber>
    </recommendedName>
</protein>
<gene>
    <name evidence="13" type="primary">DBP9</name>
    <name evidence="13" type="ORF">MJAP1_003840</name>
</gene>
<dbReference type="PROSITE" id="PS51192">
    <property type="entry name" value="HELICASE_ATP_BIND_1"/>
    <property type="match status" value="1"/>
</dbReference>
<dbReference type="InterPro" id="IPR014001">
    <property type="entry name" value="Helicase_ATP-bd"/>
</dbReference>
<evidence type="ECO:0000256" key="6">
    <source>
        <dbReference type="ARBA" id="ARBA00022840"/>
    </source>
</evidence>
<dbReference type="EMBL" id="CP119965">
    <property type="protein sequence ID" value="WFD40849.1"/>
    <property type="molecule type" value="Genomic_DNA"/>
</dbReference>
<feature type="domain" description="Helicase C-terminal" evidence="12">
    <location>
        <begin position="238"/>
        <end position="434"/>
    </location>
</feature>
<comment type="catalytic activity">
    <reaction evidence="9">
        <text>ATP + H2O = ADP + phosphate + H(+)</text>
        <dbReference type="Rhea" id="RHEA:13065"/>
        <dbReference type="ChEBI" id="CHEBI:15377"/>
        <dbReference type="ChEBI" id="CHEBI:15378"/>
        <dbReference type="ChEBI" id="CHEBI:30616"/>
        <dbReference type="ChEBI" id="CHEBI:43474"/>
        <dbReference type="ChEBI" id="CHEBI:456216"/>
        <dbReference type="EC" id="3.6.4.13"/>
    </reaction>
</comment>
<evidence type="ECO:0000259" key="12">
    <source>
        <dbReference type="PROSITE" id="PS51194"/>
    </source>
</evidence>
<dbReference type="Pfam" id="PF00270">
    <property type="entry name" value="DEAD"/>
    <property type="match status" value="1"/>
</dbReference>
<evidence type="ECO:0000256" key="5">
    <source>
        <dbReference type="ARBA" id="ARBA00022806"/>
    </source>
</evidence>
<keyword evidence="7" id="KW-0694">RNA-binding</keyword>
<dbReference type="EC" id="3.6.4.13" evidence="2"/>
<dbReference type="GO" id="GO:0016787">
    <property type="term" value="F:hydrolase activity"/>
    <property type="evidence" value="ECO:0007669"/>
    <property type="project" value="UniProtKB-KW"/>
</dbReference>
<evidence type="ECO:0000313" key="13">
    <source>
        <dbReference type="EMBL" id="WFD40849.1"/>
    </source>
</evidence>
<dbReference type="SMART" id="SM00487">
    <property type="entry name" value="DEXDc"/>
    <property type="match status" value="1"/>
</dbReference>
<dbReference type="Pfam" id="PF10257">
    <property type="entry name" value="RAI16-like"/>
    <property type="match status" value="1"/>
</dbReference>
<evidence type="ECO:0000256" key="7">
    <source>
        <dbReference type="ARBA" id="ARBA00022884"/>
    </source>
</evidence>
<keyword evidence="5 13" id="KW-0347">Helicase</keyword>
<evidence type="ECO:0000256" key="2">
    <source>
        <dbReference type="ARBA" id="ARBA00012552"/>
    </source>
</evidence>
<dbReference type="CDD" id="cd17961">
    <property type="entry name" value="DEADc_DDX56"/>
    <property type="match status" value="1"/>
</dbReference>
<dbReference type="GO" id="GO:0003724">
    <property type="term" value="F:RNA helicase activity"/>
    <property type="evidence" value="ECO:0007669"/>
    <property type="project" value="UniProtKB-EC"/>
</dbReference>
<dbReference type="Proteomes" id="UP001217754">
    <property type="component" value="Chromosome 8"/>
</dbReference>
<dbReference type="InterPro" id="IPR001650">
    <property type="entry name" value="Helicase_C-like"/>
</dbReference>
<dbReference type="InterPro" id="IPR011545">
    <property type="entry name" value="DEAD/DEAH_box_helicase_dom"/>
</dbReference>
<evidence type="ECO:0000256" key="1">
    <source>
        <dbReference type="ARBA" id="ARBA00003706"/>
    </source>
</evidence>
<evidence type="ECO:0000256" key="4">
    <source>
        <dbReference type="ARBA" id="ARBA00022801"/>
    </source>
</evidence>
<dbReference type="PANTHER" id="PTHR47959">
    <property type="entry name" value="ATP-DEPENDENT RNA HELICASE RHLE-RELATED"/>
    <property type="match status" value="1"/>
</dbReference>